<evidence type="ECO:0000256" key="1">
    <source>
        <dbReference type="SAM" id="Phobius"/>
    </source>
</evidence>
<dbReference type="RefSeq" id="WP_177138162.1">
    <property type="nucleotide sequence ID" value="NZ_VYGV01000025.1"/>
</dbReference>
<keyword evidence="1" id="KW-1133">Transmembrane helix</keyword>
<comment type="caution">
    <text evidence="2">The sequence shown here is derived from an EMBL/GenBank/DDBJ whole genome shotgun (WGS) entry which is preliminary data.</text>
</comment>
<feature type="transmembrane region" description="Helical" evidence="1">
    <location>
        <begin position="70"/>
        <end position="88"/>
    </location>
</feature>
<evidence type="ECO:0000313" key="3">
    <source>
        <dbReference type="Proteomes" id="UP000545507"/>
    </source>
</evidence>
<accession>A0A7Y8H1S3</accession>
<keyword evidence="1" id="KW-0472">Membrane</keyword>
<dbReference type="Proteomes" id="UP000545507">
    <property type="component" value="Unassembled WGS sequence"/>
</dbReference>
<proteinExistence type="predicted"/>
<evidence type="ECO:0000313" key="2">
    <source>
        <dbReference type="EMBL" id="NWF47988.1"/>
    </source>
</evidence>
<sequence length="198" mass="22586">MKFLKLVFATALYLALLCSVWLLVVNFFKVNVVFYAAIWTALIAVGLQTALVLFTPLLRGFSGLEKFQQVASCVLIGYIMAISVPTVIDRSLSFYILEKLQQRGGGIQLSRFNQVFTTEYMREHRLVDIRLTEQTESGTIVIQGDCVKLTPKGERIASFGRFFRQNLLPKQRLLMGEYTDQLTNPFRRSDPAPDYLCR</sequence>
<keyword evidence="1" id="KW-0812">Transmembrane</keyword>
<reference evidence="2 3" key="1">
    <citation type="submission" date="2019-09" db="EMBL/GenBank/DDBJ databases">
        <title>Hydrogenophaga aromatica sp. nov., isolated from a para-xylene-degrading enrichment culture.</title>
        <authorList>
            <person name="Tancsics A."/>
            <person name="Banerjee S."/>
        </authorList>
    </citation>
    <scope>NUCLEOTIDE SEQUENCE [LARGE SCALE GENOMIC DNA]</scope>
    <source>
        <strain evidence="2 3">D2P1</strain>
    </source>
</reference>
<feature type="transmembrane region" description="Helical" evidence="1">
    <location>
        <begin position="32"/>
        <end position="58"/>
    </location>
</feature>
<name>A0A7Y8H1S3_9BURK</name>
<keyword evidence="3" id="KW-1185">Reference proteome</keyword>
<protein>
    <submittedName>
        <fullName evidence="2">Uncharacterized protein</fullName>
    </submittedName>
</protein>
<organism evidence="2 3">
    <name type="scientific">Hydrogenophaga aromaticivorans</name>
    <dbReference type="NCBI Taxonomy" id="2610898"/>
    <lineage>
        <taxon>Bacteria</taxon>
        <taxon>Pseudomonadati</taxon>
        <taxon>Pseudomonadota</taxon>
        <taxon>Betaproteobacteria</taxon>
        <taxon>Burkholderiales</taxon>
        <taxon>Comamonadaceae</taxon>
        <taxon>Hydrogenophaga</taxon>
    </lineage>
</organism>
<gene>
    <name evidence="2" type="ORF">F3K02_22425</name>
</gene>
<dbReference type="AlphaFoldDB" id="A0A7Y8H1S3"/>
<dbReference type="EMBL" id="VYGV01000025">
    <property type="protein sequence ID" value="NWF47988.1"/>
    <property type="molecule type" value="Genomic_DNA"/>
</dbReference>